<gene>
    <name evidence="1" type="ORF">RPERSI_LOCUS4136</name>
</gene>
<evidence type="ECO:0000313" key="1">
    <source>
        <dbReference type="EMBL" id="CAG8555398.1"/>
    </source>
</evidence>
<feature type="non-terminal residue" evidence="1">
    <location>
        <position position="626"/>
    </location>
</feature>
<name>A0ACA9LWU7_9GLOM</name>
<comment type="caution">
    <text evidence="1">The sequence shown here is derived from an EMBL/GenBank/DDBJ whole genome shotgun (WGS) entry which is preliminary data.</text>
</comment>
<keyword evidence="2" id="KW-1185">Reference proteome</keyword>
<accession>A0ACA9LWU7</accession>
<reference evidence="1" key="1">
    <citation type="submission" date="2021-06" db="EMBL/GenBank/DDBJ databases">
        <authorList>
            <person name="Kallberg Y."/>
            <person name="Tangrot J."/>
            <person name="Rosling A."/>
        </authorList>
    </citation>
    <scope>NUCLEOTIDE SEQUENCE</scope>
    <source>
        <strain evidence="1">MA461A</strain>
    </source>
</reference>
<evidence type="ECO:0000313" key="2">
    <source>
        <dbReference type="Proteomes" id="UP000789920"/>
    </source>
</evidence>
<dbReference type="EMBL" id="CAJVQC010005543">
    <property type="protein sequence ID" value="CAG8555398.1"/>
    <property type="molecule type" value="Genomic_DNA"/>
</dbReference>
<organism evidence="1 2">
    <name type="scientific">Racocetra persica</name>
    <dbReference type="NCBI Taxonomy" id="160502"/>
    <lineage>
        <taxon>Eukaryota</taxon>
        <taxon>Fungi</taxon>
        <taxon>Fungi incertae sedis</taxon>
        <taxon>Mucoromycota</taxon>
        <taxon>Glomeromycotina</taxon>
        <taxon>Glomeromycetes</taxon>
        <taxon>Diversisporales</taxon>
        <taxon>Gigasporaceae</taxon>
        <taxon>Racocetra</taxon>
    </lineage>
</organism>
<proteinExistence type="predicted"/>
<sequence length="626" mass="73009">MEDHIEISINDKDHLITESTLFTTYAAISQDESFIAVLDNKKNKELAEEHSVPLTSTKFTDLMKSDEFSSWFVAVSNEHQEKFRLIAISCISNNDMQDLQDQKNPSRCGFTKIWMIRSDFENFDMECKVEIDDGGIIQFLFETDEFTLVLLKGNGIYKHRLWYSSVHMQFRHEILAFHYSERIINALKYNCSESVSMHFITPSSDVIRKYLLRCLNSHYLLVDTFERDPDKNIELYDLRTNQLINVFKRNKVVLSILDRERPGAFAVSGDEKLLAYASENDIKIYMIENGLDLSSLSFESGIFTVKFIKFVFDNEKLLIFKNDRTAAVWDIFNTIREFIEFIPLEKNISPGLIKSMTRIVIGPISENDSFIILNIRPYFEDDQIVWDNLILSEHLRRSDPDSGWKELDPSESIFTESEPHAYDIDGEVVLLSNLNDSELKYYQRIEPWAAEKLKGSYGVRSLYPRYVVYLDKKKQVRLFIGNNTIQVWSGKKLEFIRIVNDNSEEPEEPYEKFKIIKVKYGVRKFDLLISKEGKNIQIKIEHEDDVIYILRNAIDTLVYLDGQSNKSVNLATGNKQNLLIKYILFAGNYVSPYDKFEKLSSTRSKIVQKRPLHSWLVPLKDLLPDK</sequence>
<protein>
    <submittedName>
        <fullName evidence="1">18967_t:CDS:1</fullName>
    </submittedName>
</protein>
<dbReference type="Proteomes" id="UP000789920">
    <property type="component" value="Unassembled WGS sequence"/>
</dbReference>